<feature type="compositionally biased region" description="Polar residues" evidence="1">
    <location>
        <begin position="46"/>
        <end position="56"/>
    </location>
</feature>
<gene>
    <name evidence="2" type="ORF">BJ508DRAFT_302213</name>
</gene>
<feature type="compositionally biased region" description="Polar residues" evidence="1">
    <location>
        <begin position="205"/>
        <end position="243"/>
    </location>
</feature>
<evidence type="ECO:0000313" key="2">
    <source>
        <dbReference type="EMBL" id="RPA86315.1"/>
    </source>
</evidence>
<feature type="compositionally biased region" description="Low complexity" evidence="1">
    <location>
        <begin position="258"/>
        <end position="292"/>
    </location>
</feature>
<dbReference type="STRING" id="1160509.A0A3N4IJJ8"/>
<organism evidence="2 3">
    <name type="scientific">Ascobolus immersus RN42</name>
    <dbReference type="NCBI Taxonomy" id="1160509"/>
    <lineage>
        <taxon>Eukaryota</taxon>
        <taxon>Fungi</taxon>
        <taxon>Dikarya</taxon>
        <taxon>Ascomycota</taxon>
        <taxon>Pezizomycotina</taxon>
        <taxon>Pezizomycetes</taxon>
        <taxon>Pezizales</taxon>
        <taxon>Ascobolaceae</taxon>
        <taxon>Ascobolus</taxon>
    </lineage>
</organism>
<dbReference type="Proteomes" id="UP000275078">
    <property type="component" value="Unassembled WGS sequence"/>
</dbReference>
<keyword evidence="3" id="KW-1185">Reference proteome</keyword>
<sequence>MVDLRTTIPYHQIPRNPMMGNGPPTKVVSLQQQQHLAQQHMRRRTSSSNVFPQNMYSPRRASSTTSSVSTSSNPSTSNQNTYVAQLRRQKATVWCSQSQAEDPRLVAAQKAEKVRAAMEITGASASTSSLFGGNGNGHEKIHSKHRSHKNKDSGAYAQPSLLIAAGLPARLSASEVEGDGSDEDEGLHHHPSRSSLARSHGSKGSHGSTASSRRATGISHQNAPSPPRQHTASSSGSGRQMMTPTVAIHPAPDHTAGYPQNPYQNQYQQQPQYQQQQQYQQSQYQQQPQYQSRFAGPPMFLDENRLVETPESSGPPTATLAPHRNDGSGYFSGSSGDNSSNGTPASNMDLKRAGSVDERNVRTLTMSGVRLFVANPD</sequence>
<proteinExistence type="predicted"/>
<feature type="compositionally biased region" description="Low complexity" evidence="1">
    <location>
        <begin position="30"/>
        <end position="39"/>
    </location>
</feature>
<accession>A0A3N4IJJ8</accession>
<feature type="region of interest" description="Disordered" evidence="1">
    <location>
        <begin position="126"/>
        <end position="153"/>
    </location>
</feature>
<name>A0A3N4IJJ8_ASCIM</name>
<dbReference type="AlphaFoldDB" id="A0A3N4IJJ8"/>
<feature type="compositionally biased region" description="Low complexity" evidence="1">
    <location>
        <begin position="62"/>
        <end position="80"/>
    </location>
</feature>
<feature type="compositionally biased region" description="Low complexity" evidence="1">
    <location>
        <begin position="327"/>
        <end position="342"/>
    </location>
</feature>
<reference evidence="2 3" key="1">
    <citation type="journal article" date="2018" name="Nat. Ecol. Evol.">
        <title>Pezizomycetes genomes reveal the molecular basis of ectomycorrhizal truffle lifestyle.</title>
        <authorList>
            <person name="Murat C."/>
            <person name="Payen T."/>
            <person name="Noel B."/>
            <person name="Kuo A."/>
            <person name="Morin E."/>
            <person name="Chen J."/>
            <person name="Kohler A."/>
            <person name="Krizsan K."/>
            <person name="Balestrini R."/>
            <person name="Da Silva C."/>
            <person name="Montanini B."/>
            <person name="Hainaut M."/>
            <person name="Levati E."/>
            <person name="Barry K.W."/>
            <person name="Belfiori B."/>
            <person name="Cichocki N."/>
            <person name="Clum A."/>
            <person name="Dockter R.B."/>
            <person name="Fauchery L."/>
            <person name="Guy J."/>
            <person name="Iotti M."/>
            <person name="Le Tacon F."/>
            <person name="Lindquist E.A."/>
            <person name="Lipzen A."/>
            <person name="Malagnac F."/>
            <person name="Mello A."/>
            <person name="Molinier V."/>
            <person name="Miyauchi S."/>
            <person name="Poulain J."/>
            <person name="Riccioni C."/>
            <person name="Rubini A."/>
            <person name="Sitrit Y."/>
            <person name="Splivallo R."/>
            <person name="Traeger S."/>
            <person name="Wang M."/>
            <person name="Zifcakova L."/>
            <person name="Wipf D."/>
            <person name="Zambonelli A."/>
            <person name="Paolocci F."/>
            <person name="Nowrousian M."/>
            <person name="Ottonello S."/>
            <person name="Baldrian P."/>
            <person name="Spatafora J.W."/>
            <person name="Henrissat B."/>
            <person name="Nagy L.G."/>
            <person name="Aury J.M."/>
            <person name="Wincker P."/>
            <person name="Grigoriev I.V."/>
            <person name="Bonfante P."/>
            <person name="Martin F.M."/>
        </authorList>
    </citation>
    <scope>NUCLEOTIDE SEQUENCE [LARGE SCALE GENOMIC DNA]</scope>
    <source>
        <strain evidence="2 3">RN42</strain>
    </source>
</reference>
<dbReference type="EMBL" id="ML119650">
    <property type="protein sequence ID" value="RPA86315.1"/>
    <property type="molecule type" value="Genomic_DNA"/>
</dbReference>
<evidence type="ECO:0000313" key="3">
    <source>
        <dbReference type="Proteomes" id="UP000275078"/>
    </source>
</evidence>
<protein>
    <submittedName>
        <fullName evidence="2">Uncharacterized protein</fullName>
    </submittedName>
</protein>
<feature type="region of interest" description="Disordered" evidence="1">
    <location>
        <begin position="172"/>
        <end position="357"/>
    </location>
</feature>
<feature type="compositionally biased region" description="Acidic residues" evidence="1">
    <location>
        <begin position="176"/>
        <end position="185"/>
    </location>
</feature>
<dbReference type="OrthoDB" id="5385072at2759"/>
<evidence type="ECO:0000256" key="1">
    <source>
        <dbReference type="SAM" id="MobiDB-lite"/>
    </source>
</evidence>
<feature type="region of interest" description="Disordered" evidence="1">
    <location>
        <begin position="1"/>
        <end position="80"/>
    </location>
</feature>